<organism evidence="1 2">
    <name type="scientific">Acinetobacter bereziniae</name>
    <name type="common">Acinetobacter genomosp. 10</name>
    <dbReference type="NCBI Taxonomy" id="106648"/>
    <lineage>
        <taxon>Bacteria</taxon>
        <taxon>Pseudomonadati</taxon>
        <taxon>Pseudomonadota</taxon>
        <taxon>Gammaproteobacteria</taxon>
        <taxon>Moraxellales</taxon>
        <taxon>Moraxellaceae</taxon>
        <taxon>Acinetobacter</taxon>
    </lineage>
</organism>
<accession>A0A0A8TMT2</accession>
<dbReference type="eggNOG" id="COG2329">
    <property type="taxonomic scope" value="Bacteria"/>
</dbReference>
<protein>
    <submittedName>
        <fullName evidence="1">Antibiotic biosynthesis monooxygenase</fullName>
    </submittedName>
</protein>
<keyword evidence="1" id="KW-0560">Oxidoreductase</keyword>
<keyword evidence="1" id="KW-0503">Monooxygenase</keyword>
<dbReference type="STRING" id="106648.GCA_000753985_03300"/>
<evidence type="ECO:0000313" key="1">
    <source>
        <dbReference type="EMBL" id="UUN97625.1"/>
    </source>
</evidence>
<dbReference type="EMBL" id="CP092085">
    <property type="protein sequence ID" value="UUN97625.1"/>
    <property type="molecule type" value="Genomic_DNA"/>
</dbReference>
<dbReference type="Pfam" id="PF03992">
    <property type="entry name" value="ABM"/>
    <property type="match status" value="1"/>
</dbReference>
<dbReference type="Gene3D" id="3.30.70.100">
    <property type="match status" value="1"/>
</dbReference>
<dbReference type="Proteomes" id="UP000644140">
    <property type="component" value="Chromosome"/>
</dbReference>
<dbReference type="InterPro" id="IPR007138">
    <property type="entry name" value="ABM_dom"/>
</dbReference>
<reference evidence="1" key="1">
    <citation type="submission" date="2022-02" db="EMBL/GenBank/DDBJ databases">
        <title>Characterization of Tn125 harboring carbapenem-resistant Acinetobacter bereziniae clinical isolates.</title>
        <authorList>
            <person name="Wong N.-K."/>
            <person name="Pan Q."/>
        </authorList>
    </citation>
    <scope>NUCLEOTIDE SEQUENCE</scope>
    <source>
        <strain evidence="1">GD03393</strain>
    </source>
</reference>
<name>A0A0A8TMT2_ACIBZ</name>
<dbReference type="AlphaFoldDB" id="A0A0A8TMT2"/>
<gene>
    <name evidence="1" type="ORF">I9054_020260</name>
</gene>
<evidence type="ECO:0000313" key="2">
    <source>
        <dbReference type="Proteomes" id="UP000644140"/>
    </source>
</evidence>
<dbReference type="InterPro" id="IPR011008">
    <property type="entry name" value="Dimeric_a/b-barrel"/>
</dbReference>
<dbReference type="PROSITE" id="PS51725">
    <property type="entry name" value="ABM"/>
    <property type="match status" value="1"/>
</dbReference>
<dbReference type="GO" id="GO:0004497">
    <property type="term" value="F:monooxygenase activity"/>
    <property type="evidence" value="ECO:0007669"/>
    <property type="project" value="UniProtKB-KW"/>
</dbReference>
<dbReference type="RefSeq" id="WP_004825489.1">
    <property type="nucleotide sequence ID" value="NZ_BKEF01000008.1"/>
</dbReference>
<proteinExistence type="predicted"/>
<dbReference type="SUPFAM" id="SSF54909">
    <property type="entry name" value="Dimeric alpha+beta barrel"/>
    <property type="match status" value="1"/>
</dbReference>
<sequence length="97" mass="11706">MVIEQALFHIIEGQQSAFEKKFYELSDIFRNAQGCEKFKLIRGIENNQQYILQIHWTDLKAHTDVFMKTEEFKHWFKALKPFLAQKIEMQHFENTLV</sequence>